<evidence type="ECO:0000256" key="1">
    <source>
        <dbReference type="SAM" id="MobiDB-lite"/>
    </source>
</evidence>
<evidence type="ECO:0000313" key="3">
    <source>
        <dbReference type="EMBL" id="KAG2403240.1"/>
    </source>
</evidence>
<comment type="caution">
    <text evidence="3">The sequence shown here is derived from an EMBL/GenBank/DDBJ whole genome shotgun (WGS) entry which is preliminary data.</text>
</comment>
<feature type="chain" id="PRO_5035724117" evidence="2">
    <location>
        <begin position="18"/>
        <end position="385"/>
    </location>
</feature>
<proteinExistence type="predicted"/>
<evidence type="ECO:0000256" key="2">
    <source>
        <dbReference type="SAM" id="SignalP"/>
    </source>
</evidence>
<reference evidence="3 4" key="1">
    <citation type="submission" date="2020-05" db="EMBL/GenBank/DDBJ databases">
        <title>Vigna angularis (adzuki bean) Var. LongXiaoDou No. 4 denovo assembly.</title>
        <authorList>
            <person name="Xiang H."/>
        </authorList>
    </citation>
    <scope>NUCLEOTIDE SEQUENCE [LARGE SCALE GENOMIC DNA]</scope>
    <source>
        <tissue evidence="3">Leaf</tissue>
    </source>
</reference>
<dbReference type="Proteomes" id="UP000743370">
    <property type="component" value="Unassembled WGS sequence"/>
</dbReference>
<dbReference type="EMBL" id="JABFOF010000003">
    <property type="protein sequence ID" value="KAG2403240.1"/>
    <property type="molecule type" value="Genomic_DNA"/>
</dbReference>
<sequence>MLCVVIVVDLRLVPCRSFGPPSCATLKPSSTWRRALVFFLVAVVVFFGPMEAQKENWRLRTSMNSSTIIEMNRLLGKGHVERIRMTPFSTGLEIGGLDIPFDELVVGLVGQMFNPKTTTLKDLIDMFNVIVQDKNIEVDVVLLDDLDSLCLYDWGTGVHKHIVHDLNKCMKKIMFGGIAQSLGLSGNVAVLQEVPAHIVMVPLNLEWYVSNQDRQLPEICAAFHMDDGGMGEGSLAKRSRVEEADDESFDDDTWEAGAEEIMRKTNRDIIALNAKIEFLTRELIEICQTPIFNEEAACGSDEEVGGEGHEAPAGGGDEEGDCGFEEEVVGEAVEDPAGAFNEVGGDDKTVHEDEKVSTCHHLSICIEIDDDDGTIGDPPIAQLCW</sequence>
<protein>
    <submittedName>
        <fullName evidence="3">Uncharacterized protein</fullName>
    </submittedName>
</protein>
<name>A0A8T0KSM8_PHAAN</name>
<dbReference type="AlphaFoldDB" id="A0A8T0KSM8"/>
<gene>
    <name evidence="3" type="ORF">HKW66_Vig0185260</name>
</gene>
<feature type="region of interest" description="Disordered" evidence="1">
    <location>
        <begin position="298"/>
        <end position="319"/>
    </location>
</feature>
<accession>A0A8T0KSM8</accession>
<feature type="signal peptide" evidence="2">
    <location>
        <begin position="1"/>
        <end position="17"/>
    </location>
</feature>
<evidence type="ECO:0000313" key="4">
    <source>
        <dbReference type="Proteomes" id="UP000743370"/>
    </source>
</evidence>
<keyword evidence="2" id="KW-0732">Signal</keyword>
<organism evidence="3 4">
    <name type="scientific">Phaseolus angularis</name>
    <name type="common">Azuki bean</name>
    <name type="synonym">Vigna angularis</name>
    <dbReference type="NCBI Taxonomy" id="3914"/>
    <lineage>
        <taxon>Eukaryota</taxon>
        <taxon>Viridiplantae</taxon>
        <taxon>Streptophyta</taxon>
        <taxon>Embryophyta</taxon>
        <taxon>Tracheophyta</taxon>
        <taxon>Spermatophyta</taxon>
        <taxon>Magnoliopsida</taxon>
        <taxon>eudicotyledons</taxon>
        <taxon>Gunneridae</taxon>
        <taxon>Pentapetalae</taxon>
        <taxon>rosids</taxon>
        <taxon>fabids</taxon>
        <taxon>Fabales</taxon>
        <taxon>Fabaceae</taxon>
        <taxon>Papilionoideae</taxon>
        <taxon>50 kb inversion clade</taxon>
        <taxon>NPAAA clade</taxon>
        <taxon>indigoferoid/millettioid clade</taxon>
        <taxon>Phaseoleae</taxon>
        <taxon>Vigna</taxon>
    </lineage>
</organism>